<dbReference type="InterPro" id="IPR050688">
    <property type="entry name" value="Zinc_finger/UBP_domain"/>
</dbReference>
<organism evidence="14 15">
    <name type="scientific">Lentinula aff. detonsa</name>
    <dbReference type="NCBI Taxonomy" id="2804958"/>
    <lineage>
        <taxon>Eukaryota</taxon>
        <taxon>Fungi</taxon>
        <taxon>Dikarya</taxon>
        <taxon>Basidiomycota</taxon>
        <taxon>Agaricomycotina</taxon>
        <taxon>Agaricomycetes</taxon>
        <taxon>Agaricomycetidae</taxon>
        <taxon>Agaricales</taxon>
        <taxon>Marasmiineae</taxon>
        <taxon>Omphalotaceae</taxon>
        <taxon>Lentinula</taxon>
    </lineage>
</organism>
<dbReference type="EMBL" id="MU793307">
    <property type="protein sequence ID" value="KAJ3786744.1"/>
    <property type="molecule type" value="Genomic_DNA"/>
</dbReference>
<evidence type="ECO:0000256" key="1">
    <source>
        <dbReference type="ARBA" id="ARBA00004123"/>
    </source>
</evidence>
<dbReference type="PANTHER" id="PTHR24403:SF109">
    <property type="entry name" value="ZINC FINGER PROTEIN 845-LIKE"/>
    <property type="match status" value="1"/>
</dbReference>
<dbReference type="AlphaFoldDB" id="A0AA38KAS9"/>
<keyword evidence="9" id="KW-0804">Transcription</keyword>
<feature type="compositionally biased region" description="Basic and acidic residues" evidence="12">
    <location>
        <begin position="134"/>
        <end position="154"/>
    </location>
</feature>
<evidence type="ECO:0000256" key="9">
    <source>
        <dbReference type="ARBA" id="ARBA00023163"/>
    </source>
</evidence>
<sequence length="326" mass="36127">MPATRRKTASSARGSDGPFKCPQCDTYTTRKADLKRHEQIHSDAKHKCPHRSEGCMFSTRQKSNLKTHLAQHDPSLQQQCPECEFRCNDQSSLIRHRKFKHGYVPKPQASPVRPLRFLPPTVPDVTGSTLALSDSHRAERSPRIDRAAVVDRSHPSSAFNQTSKPSKHDKPAHTGNFDAPAAPAIPPPPYDCSDQLPLEKLHYPLVEYPYPSEDPSRLENLWQTPHSGRPEFFQDPRNLIGSRMGMNFANFEVVAAGNFGQGMASNLVMGMGMNVNGRLTPITPVPALPTMSTHGGYSLAYGYSNPVTGSTVEAVPTSINEIQRYF</sequence>
<evidence type="ECO:0000256" key="6">
    <source>
        <dbReference type="ARBA" id="ARBA00022833"/>
    </source>
</evidence>
<keyword evidence="6" id="KW-0862">Zinc</keyword>
<dbReference type="Pfam" id="PF00096">
    <property type="entry name" value="zf-C2H2"/>
    <property type="match status" value="1"/>
</dbReference>
<keyword evidence="10" id="KW-0539">Nucleus</keyword>
<evidence type="ECO:0000256" key="7">
    <source>
        <dbReference type="ARBA" id="ARBA00023015"/>
    </source>
</evidence>
<keyword evidence="4" id="KW-0677">Repeat</keyword>
<evidence type="ECO:0000256" key="12">
    <source>
        <dbReference type="SAM" id="MobiDB-lite"/>
    </source>
</evidence>
<dbReference type="FunFam" id="3.30.160.60:FF:000075">
    <property type="entry name" value="Putative zinc finger protein 536"/>
    <property type="match status" value="1"/>
</dbReference>
<evidence type="ECO:0000256" key="4">
    <source>
        <dbReference type="ARBA" id="ARBA00022737"/>
    </source>
</evidence>
<keyword evidence="5 11" id="KW-0863">Zinc-finger</keyword>
<feature type="compositionally biased region" description="Polar residues" evidence="12">
    <location>
        <begin position="155"/>
        <end position="164"/>
    </location>
</feature>
<keyword evidence="15" id="KW-1185">Reference proteome</keyword>
<evidence type="ECO:0000259" key="13">
    <source>
        <dbReference type="PROSITE" id="PS50157"/>
    </source>
</evidence>
<protein>
    <recommendedName>
        <fullName evidence="13">C2H2-type domain-containing protein</fullName>
    </recommendedName>
</protein>
<dbReference type="GO" id="GO:0003677">
    <property type="term" value="F:DNA binding"/>
    <property type="evidence" value="ECO:0007669"/>
    <property type="project" value="UniProtKB-KW"/>
</dbReference>
<evidence type="ECO:0000256" key="11">
    <source>
        <dbReference type="PROSITE-ProRule" id="PRU00042"/>
    </source>
</evidence>
<dbReference type="InterPro" id="IPR013087">
    <property type="entry name" value="Znf_C2H2_type"/>
</dbReference>
<dbReference type="GO" id="GO:0005634">
    <property type="term" value="C:nucleus"/>
    <property type="evidence" value="ECO:0007669"/>
    <property type="project" value="UniProtKB-SubCell"/>
</dbReference>
<proteinExistence type="inferred from homology"/>
<evidence type="ECO:0000256" key="8">
    <source>
        <dbReference type="ARBA" id="ARBA00023125"/>
    </source>
</evidence>
<dbReference type="SUPFAM" id="SSF57667">
    <property type="entry name" value="beta-beta-alpha zinc fingers"/>
    <property type="match status" value="2"/>
</dbReference>
<comment type="subcellular location">
    <subcellularLocation>
        <location evidence="1">Nucleus</location>
    </subcellularLocation>
</comment>
<comment type="similarity">
    <text evidence="2">Belongs to the krueppel C2H2-type zinc-finger protein family.</text>
</comment>
<feature type="region of interest" description="Disordered" evidence="12">
    <location>
        <begin position="128"/>
        <end position="193"/>
    </location>
</feature>
<comment type="caution">
    <text evidence="14">The sequence shown here is derived from an EMBL/GenBank/DDBJ whole genome shotgun (WGS) entry which is preliminary data.</text>
</comment>
<keyword evidence="3" id="KW-0479">Metal-binding</keyword>
<gene>
    <name evidence="14" type="ORF">GGU10DRAFT_374638</name>
</gene>
<feature type="region of interest" description="Disordered" evidence="12">
    <location>
        <begin position="1"/>
        <end position="20"/>
    </location>
</feature>
<feature type="domain" description="C2H2-type" evidence="13">
    <location>
        <begin position="19"/>
        <end position="46"/>
    </location>
</feature>
<dbReference type="InterPro" id="IPR036236">
    <property type="entry name" value="Znf_C2H2_sf"/>
</dbReference>
<dbReference type="PROSITE" id="PS50157">
    <property type="entry name" value="ZINC_FINGER_C2H2_2"/>
    <property type="match status" value="1"/>
</dbReference>
<evidence type="ECO:0000256" key="5">
    <source>
        <dbReference type="ARBA" id="ARBA00022771"/>
    </source>
</evidence>
<evidence type="ECO:0000313" key="15">
    <source>
        <dbReference type="Proteomes" id="UP001163798"/>
    </source>
</evidence>
<reference evidence="14" key="1">
    <citation type="submission" date="2022-08" db="EMBL/GenBank/DDBJ databases">
        <authorList>
            <consortium name="DOE Joint Genome Institute"/>
            <person name="Min B."/>
            <person name="Riley R."/>
            <person name="Sierra-Patev S."/>
            <person name="Naranjo-Ortiz M."/>
            <person name="Looney B."/>
            <person name="Konkel Z."/>
            <person name="Slot J.C."/>
            <person name="Sakamoto Y."/>
            <person name="Steenwyk J.L."/>
            <person name="Rokas A."/>
            <person name="Carro J."/>
            <person name="Camarero S."/>
            <person name="Ferreira P."/>
            <person name="Molpeceres G."/>
            <person name="Ruiz-Duenas F.J."/>
            <person name="Serrano A."/>
            <person name="Henrissat B."/>
            <person name="Drula E."/>
            <person name="Hughes K.W."/>
            <person name="Mata J.L."/>
            <person name="Ishikawa N.K."/>
            <person name="Vargas-Isla R."/>
            <person name="Ushijima S."/>
            <person name="Smith C.A."/>
            <person name="Ahrendt S."/>
            <person name="Andreopoulos W."/>
            <person name="He G."/>
            <person name="Labutti K."/>
            <person name="Lipzen A."/>
            <person name="Ng V."/>
            <person name="Sandor L."/>
            <person name="Barry K."/>
            <person name="Martinez A.T."/>
            <person name="Xiao Y."/>
            <person name="Gibbons J.G."/>
            <person name="Terashima K."/>
            <person name="Hibbett D.S."/>
            <person name="Grigoriev I.V."/>
        </authorList>
    </citation>
    <scope>NUCLEOTIDE SEQUENCE</scope>
    <source>
        <strain evidence="14">TFB10291</strain>
    </source>
</reference>
<dbReference type="Gene3D" id="3.30.160.60">
    <property type="entry name" value="Classic Zinc Finger"/>
    <property type="match status" value="2"/>
</dbReference>
<evidence type="ECO:0000256" key="10">
    <source>
        <dbReference type="ARBA" id="ARBA00023242"/>
    </source>
</evidence>
<dbReference type="GO" id="GO:0008270">
    <property type="term" value="F:zinc ion binding"/>
    <property type="evidence" value="ECO:0007669"/>
    <property type="project" value="UniProtKB-KW"/>
</dbReference>
<dbReference type="SMART" id="SM00355">
    <property type="entry name" value="ZnF_C2H2"/>
    <property type="match status" value="3"/>
</dbReference>
<dbReference type="Proteomes" id="UP001163798">
    <property type="component" value="Unassembled WGS sequence"/>
</dbReference>
<keyword evidence="8" id="KW-0238">DNA-binding</keyword>
<evidence type="ECO:0000256" key="3">
    <source>
        <dbReference type="ARBA" id="ARBA00022723"/>
    </source>
</evidence>
<keyword evidence="7" id="KW-0805">Transcription regulation</keyword>
<name>A0AA38KAS9_9AGAR</name>
<dbReference type="GO" id="GO:0045944">
    <property type="term" value="P:positive regulation of transcription by RNA polymerase II"/>
    <property type="evidence" value="ECO:0007669"/>
    <property type="project" value="TreeGrafter"/>
</dbReference>
<accession>A0AA38KAS9</accession>
<dbReference type="PANTHER" id="PTHR24403">
    <property type="entry name" value="ZINC FINGER PROTEIN"/>
    <property type="match status" value="1"/>
</dbReference>
<evidence type="ECO:0000256" key="2">
    <source>
        <dbReference type="ARBA" id="ARBA00006991"/>
    </source>
</evidence>
<evidence type="ECO:0000313" key="14">
    <source>
        <dbReference type="EMBL" id="KAJ3786744.1"/>
    </source>
</evidence>
<dbReference type="PROSITE" id="PS00028">
    <property type="entry name" value="ZINC_FINGER_C2H2_1"/>
    <property type="match status" value="1"/>
</dbReference>